<accession>A0A0T6DQT9</accession>
<comment type="caution">
    <text evidence="1">The sequence shown here is derived from an EMBL/GenBank/DDBJ whole genome shotgun (WGS) entry which is preliminary data.</text>
</comment>
<reference evidence="1 2" key="1">
    <citation type="submission" date="2015-11" db="EMBL/GenBank/DDBJ databases">
        <title>Permanent draft genome of Psychrobacter piscatorii LQ58.</title>
        <authorList>
            <person name="Zhou M."/>
            <person name="Dong B."/>
            <person name="Liu Q."/>
        </authorList>
    </citation>
    <scope>NUCLEOTIDE SEQUENCE [LARGE SCALE GENOMIC DNA]</scope>
    <source>
        <strain evidence="1 2">LQ58</strain>
    </source>
</reference>
<dbReference type="EMBL" id="LNDJ01000085">
    <property type="protein sequence ID" value="KRU21990.1"/>
    <property type="molecule type" value="Genomic_DNA"/>
</dbReference>
<dbReference type="Proteomes" id="UP000051202">
    <property type="component" value="Unassembled WGS sequence"/>
</dbReference>
<keyword evidence="2" id="KW-1185">Reference proteome</keyword>
<dbReference type="AlphaFoldDB" id="A0A0T6DQT9"/>
<name>A0A0T6DQT9_9GAMM</name>
<dbReference type="STRING" id="554343.AS194_02175"/>
<protein>
    <submittedName>
        <fullName evidence="1">Uncharacterized protein</fullName>
    </submittedName>
</protein>
<sequence length="138" mass="15734">MDIPTHLNHKPIVKLENYSKIDGAYRNDTDVQGLSLGVSQWSDEDLSVKVWRHSGKKWSRMSEELPLHRVLDLASLVCSALSYAQSDILLSDDKFSITTSNDADLLNNLKQKLHPEYVKNNLNEPLTRLSRLLKNLGY</sequence>
<dbReference type="RefSeq" id="WP_058025252.1">
    <property type="nucleotide sequence ID" value="NZ_LNDJ01000085.1"/>
</dbReference>
<evidence type="ECO:0000313" key="1">
    <source>
        <dbReference type="EMBL" id="KRU21990.1"/>
    </source>
</evidence>
<dbReference type="Pfam" id="PF20140">
    <property type="entry name" value="DUF6530"/>
    <property type="match status" value="1"/>
</dbReference>
<dbReference type="InterPro" id="IPR045352">
    <property type="entry name" value="DUF6530"/>
</dbReference>
<evidence type="ECO:0000313" key="2">
    <source>
        <dbReference type="Proteomes" id="UP000051202"/>
    </source>
</evidence>
<gene>
    <name evidence="1" type="ORF">AS194_02175</name>
</gene>
<proteinExistence type="predicted"/>
<organism evidence="1 2">
    <name type="scientific">Psychrobacter piscatorii</name>
    <dbReference type="NCBI Taxonomy" id="554343"/>
    <lineage>
        <taxon>Bacteria</taxon>
        <taxon>Pseudomonadati</taxon>
        <taxon>Pseudomonadota</taxon>
        <taxon>Gammaproteobacteria</taxon>
        <taxon>Moraxellales</taxon>
        <taxon>Moraxellaceae</taxon>
        <taxon>Psychrobacter</taxon>
    </lineage>
</organism>